<organism evidence="2 3">
    <name type="scientific">Brucella grignonensis</name>
    <dbReference type="NCBI Taxonomy" id="94627"/>
    <lineage>
        <taxon>Bacteria</taxon>
        <taxon>Pseudomonadati</taxon>
        <taxon>Pseudomonadota</taxon>
        <taxon>Alphaproteobacteria</taxon>
        <taxon>Hyphomicrobiales</taxon>
        <taxon>Brucellaceae</taxon>
        <taxon>Brucella/Ochrobactrum group</taxon>
        <taxon>Brucella</taxon>
    </lineage>
</organism>
<evidence type="ECO:0000313" key="2">
    <source>
        <dbReference type="EMBL" id="OYR10718.1"/>
    </source>
</evidence>
<keyword evidence="3" id="KW-1185">Reference proteome</keyword>
<dbReference type="EMBL" id="NNRL01000163">
    <property type="protein sequence ID" value="OYR10718.1"/>
    <property type="molecule type" value="Genomic_DNA"/>
</dbReference>
<evidence type="ECO:0000256" key="1">
    <source>
        <dbReference type="SAM" id="MobiDB-lite"/>
    </source>
</evidence>
<dbReference type="InterPro" id="IPR006944">
    <property type="entry name" value="Phage/GTA_portal"/>
</dbReference>
<name>A0A256F7D2_9HYPH</name>
<dbReference type="InterPro" id="IPR006427">
    <property type="entry name" value="Portal_HK97"/>
</dbReference>
<evidence type="ECO:0000313" key="3">
    <source>
        <dbReference type="Proteomes" id="UP000216478"/>
    </source>
</evidence>
<dbReference type="Gene3D" id="1.20.1270.210">
    <property type="match status" value="1"/>
</dbReference>
<dbReference type="NCBIfam" id="TIGR01537">
    <property type="entry name" value="portal_HK97"/>
    <property type="match status" value="1"/>
</dbReference>
<comment type="caution">
    <text evidence="2">The sequence shown here is derived from an EMBL/GenBank/DDBJ whole genome shotgun (WGS) entry which is preliminary data.</text>
</comment>
<feature type="region of interest" description="Disordered" evidence="1">
    <location>
        <begin position="361"/>
        <end position="391"/>
    </location>
</feature>
<dbReference type="Gene3D" id="3.40.140.120">
    <property type="match status" value="1"/>
</dbReference>
<accession>A0A256F7D2</accession>
<protein>
    <submittedName>
        <fullName evidence="2">Phage portal protein, HK97 family</fullName>
    </submittedName>
</protein>
<dbReference type="Gene3D" id="3.30.1120.70">
    <property type="match status" value="1"/>
</dbReference>
<dbReference type="RefSeq" id="WP_094541391.1">
    <property type="nucleotide sequence ID" value="NZ_JBHEER010000001.1"/>
</dbReference>
<dbReference type="OrthoDB" id="7592047at2"/>
<reference evidence="2 3" key="1">
    <citation type="submission" date="2017-07" db="EMBL/GenBank/DDBJ databases">
        <title>Phylogenetic study on the rhizospheric bacterium Ochrobactrum sp. A44.</title>
        <authorList>
            <person name="Krzyzanowska D.M."/>
            <person name="Ossowicki A."/>
            <person name="Rajewska M."/>
            <person name="Maciag T."/>
            <person name="Kaczynski Z."/>
            <person name="Czerwicka M."/>
            <person name="Jafra S."/>
        </authorList>
    </citation>
    <scope>NUCLEOTIDE SEQUENCE [LARGE SCALE GENOMIC DNA]</scope>
    <source>
        <strain evidence="2 3">OgA9a</strain>
    </source>
</reference>
<dbReference type="Pfam" id="PF04860">
    <property type="entry name" value="Phage_portal"/>
    <property type="match status" value="1"/>
</dbReference>
<dbReference type="AlphaFoldDB" id="A0A256F7D2"/>
<dbReference type="Proteomes" id="UP000216478">
    <property type="component" value="Unassembled WGS sequence"/>
</dbReference>
<sequence>MDRKAYKLSDPDAYSLFGLTPTVSGSNVSGNNAINVPAVLQAVRLISENIGSLPCKFYHDDELGKTATKDHPVFKIVHNRANGWTSAGQLRTDLTKDALIHGGGFAKVIRYPDGRPYELVRLKPGTVSVLEDSLADLPPVYRITEASGTVDYPHTEILHIKPFGDRSPVSYGREAIGLSATLERHGSKFFGSGTRASCIISNDKPQATTLGATAIANVKKSYLAWQSGQTNEPLILDAGFKAEYPAMTSTDAQYLENRVFQIDDIARIFGVPSTMLFELTRGTWANTEEMARSFMQLCLRPWLDRWQDAYSTVLLTEDEQDAHSFEFVIDDLQRADASARAEIFNKLIAARVMTPNEVRATMNMQPLPGGDELANPYTTTSPKADSAKDET</sequence>
<gene>
    <name evidence="2" type="ORF">CEV33_2183</name>
</gene>
<proteinExistence type="predicted"/>